<evidence type="ECO:0000313" key="3">
    <source>
        <dbReference type="Proteomes" id="UP000463470"/>
    </source>
</evidence>
<reference evidence="2 3" key="1">
    <citation type="submission" date="2020-01" db="EMBL/GenBank/DDBJ databases">
        <title>Whole-genome sequence of Heliobacterium undosum DSM 13378.</title>
        <authorList>
            <person name="Kyndt J.A."/>
            <person name="Meyer T.E."/>
        </authorList>
    </citation>
    <scope>NUCLEOTIDE SEQUENCE [LARGE SCALE GENOMIC DNA]</scope>
    <source>
        <strain evidence="2 3">DSM 13378</strain>
    </source>
</reference>
<gene>
    <name evidence="2" type="ORF">GTO91_02560</name>
</gene>
<feature type="compositionally biased region" description="Acidic residues" evidence="1">
    <location>
        <begin position="322"/>
        <end position="333"/>
    </location>
</feature>
<proteinExistence type="predicted"/>
<name>A0A845L6S2_9FIRM</name>
<dbReference type="EMBL" id="WXEY01000002">
    <property type="protein sequence ID" value="MZP28601.1"/>
    <property type="molecule type" value="Genomic_DNA"/>
</dbReference>
<evidence type="ECO:0000313" key="2">
    <source>
        <dbReference type="EMBL" id="MZP28601.1"/>
    </source>
</evidence>
<dbReference type="Proteomes" id="UP000463470">
    <property type="component" value="Unassembled WGS sequence"/>
</dbReference>
<dbReference type="RefSeq" id="WP_161254404.1">
    <property type="nucleotide sequence ID" value="NZ_WXEY01000002.1"/>
</dbReference>
<dbReference type="Gene3D" id="3.90.70.10">
    <property type="entry name" value="Cysteine proteinases"/>
    <property type="match status" value="1"/>
</dbReference>
<organism evidence="2 3">
    <name type="scientific">Heliomicrobium undosum</name>
    <dbReference type="NCBI Taxonomy" id="121734"/>
    <lineage>
        <taxon>Bacteria</taxon>
        <taxon>Bacillati</taxon>
        <taxon>Bacillota</taxon>
        <taxon>Clostridia</taxon>
        <taxon>Eubacteriales</taxon>
        <taxon>Heliobacteriaceae</taxon>
        <taxon>Heliomicrobium</taxon>
    </lineage>
</organism>
<accession>A0A845L6S2</accession>
<evidence type="ECO:0008006" key="4">
    <source>
        <dbReference type="Google" id="ProtNLM"/>
    </source>
</evidence>
<protein>
    <recommendedName>
        <fullName evidence="4">Peptidase C39-like domain-containing protein</fullName>
    </recommendedName>
</protein>
<sequence>MPNGNVKDPNIIEADPLIGTPVEDSEVFPGQQNYEDTCAIRSQQFIIEQFTGLPMTEEQLMAEASANGWYTPGGGTPLEDVGNLLELHGIPVNRIENANIFNLANELAQGHKVIIGVDSGELWQEQPILSNIADQLGISGTDHAVVVSGIDTSDPEHIKVIVSDPGTGEAAATYPLEDFLDAWQDSGCYMVSTQEPAPPHLPEMENFDYAAGYIPAVGDVPFEEMQDLMYHPDEWWRLTETAWDQDALGSVDHEAEGDPAHINHEGKESLVDLLDDNDDTPTSIEELIEDLNPFDSDDDTGNPSDHHDQDHGQENLHSYADLLDDPADGDDWL</sequence>
<evidence type="ECO:0000256" key="1">
    <source>
        <dbReference type="SAM" id="MobiDB-lite"/>
    </source>
</evidence>
<comment type="caution">
    <text evidence="2">The sequence shown here is derived from an EMBL/GenBank/DDBJ whole genome shotgun (WGS) entry which is preliminary data.</text>
</comment>
<feature type="compositionally biased region" description="Basic and acidic residues" evidence="1">
    <location>
        <begin position="304"/>
        <end position="314"/>
    </location>
</feature>
<dbReference type="AlphaFoldDB" id="A0A845L6S2"/>
<dbReference type="OrthoDB" id="461196at2"/>
<feature type="region of interest" description="Disordered" evidence="1">
    <location>
        <begin position="290"/>
        <end position="333"/>
    </location>
</feature>
<keyword evidence="3" id="KW-1185">Reference proteome</keyword>